<dbReference type="InterPro" id="IPR036866">
    <property type="entry name" value="RibonucZ/Hydroxyglut_hydro"/>
</dbReference>
<sequence>MKITIVYDNNAKEGLQCGWGFACLIETGKNNILFDTGWDGHLLLENMEKLSIDPQIIDTLVLSHQHWDHIGGVTTFLNINPDVDVYVPSGFSPRLKKEITSRIKKKLYGVSSPREIRDKIYTIGELEKSDTGIKEQSLVLECESGNFVLTGCAHPGLLLILEAAAPFGKINGIIGGLHDSQEYGSFKDMQLIGAGHCTSHKDVIRKMYPEKFQKIYAGYSIEL</sequence>
<dbReference type="OrthoDB" id="7773at2157"/>
<dbReference type="InterPro" id="IPR052926">
    <property type="entry name" value="Metallo-beta-lactamase_dom"/>
</dbReference>
<dbReference type="SMART" id="SM00849">
    <property type="entry name" value="Lactamase_B"/>
    <property type="match status" value="1"/>
</dbReference>
<evidence type="ECO:0000313" key="3">
    <source>
        <dbReference type="Proteomes" id="UP000199259"/>
    </source>
</evidence>
<evidence type="ECO:0000259" key="1">
    <source>
        <dbReference type="SMART" id="SM00849"/>
    </source>
</evidence>
<gene>
    <name evidence="2" type="ORF">SAMN04488589_1417</name>
</gene>
<name>A0A7Z7FE80_9EURY</name>
<comment type="caution">
    <text evidence="2">The sequence shown here is derived from an EMBL/GenBank/DDBJ whole genome shotgun (WGS) entry which is preliminary data.</text>
</comment>
<proteinExistence type="predicted"/>
<accession>A0A7Z7FE80</accession>
<dbReference type="SUPFAM" id="SSF56281">
    <property type="entry name" value="Metallo-hydrolase/oxidoreductase"/>
    <property type="match status" value="1"/>
</dbReference>
<evidence type="ECO:0000313" key="2">
    <source>
        <dbReference type="EMBL" id="SDF81777.1"/>
    </source>
</evidence>
<dbReference type="InterPro" id="IPR041712">
    <property type="entry name" value="DHPS-like_MBL-fold"/>
</dbReference>
<dbReference type="EMBL" id="FNCA01000004">
    <property type="protein sequence ID" value="SDF81777.1"/>
    <property type="molecule type" value="Genomic_DNA"/>
</dbReference>
<organism evidence="2 3">
    <name type="scientific">Methanolobus vulcani</name>
    <dbReference type="NCBI Taxonomy" id="38026"/>
    <lineage>
        <taxon>Archaea</taxon>
        <taxon>Methanobacteriati</taxon>
        <taxon>Methanobacteriota</taxon>
        <taxon>Stenosarchaea group</taxon>
        <taxon>Methanomicrobia</taxon>
        <taxon>Methanosarcinales</taxon>
        <taxon>Methanosarcinaceae</taxon>
        <taxon>Methanolobus</taxon>
    </lineage>
</organism>
<feature type="domain" description="Metallo-beta-lactamase" evidence="1">
    <location>
        <begin position="19"/>
        <end position="196"/>
    </location>
</feature>
<dbReference type="Gene3D" id="3.60.15.10">
    <property type="entry name" value="Ribonuclease Z/Hydroxyacylglutathione hydrolase-like"/>
    <property type="match status" value="1"/>
</dbReference>
<dbReference type="PANTHER" id="PTHR13754:SF13">
    <property type="entry name" value="METALLO-BETA-LACTAMASE SUPERFAMILY PROTEIN (AFU_ORTHOLOGUE AFUA_3G07630)"/>
    <property type="match status" value="1"/>
</dbReference>
<dbReference type="AlphaFoldDB" id="A0A7Z7FE80"/>
<keyword evidence="3" id="KW-1185">Reference proteome</keyword>
<dbReference type="RefSeq" id="WP_091709775.1">
    <property type="nucleotide sequence ID" value="NZ_FNCA01000004.1"/>
</dbReference>
<dbReference type="Pfam" id="PF00753">
    <property type="entry name" value="Lactamase_B"/>
    <property type="match status" value="1"/>
</dbReference>
<dbReference type="GO" id="GO:0016740">
    <property type="term" value="F:transferase activity"/>
    <property type="evidence" value="ECO:0007669"/>
    <property type="project" value="TreeGrafter"/>
</dbReference>
<dbReference type="CDD" id="cd07713">
    <property type="entry name" value="DHPS-like_MBL-fold"/>
    <property type="match status" value="1"/>
</dbReference>
<dbReference type="Proteomes" id="UP000199259">
    <property type="component" value="Unassembled WGS sequence"/>
</dbReference>
<protein>
    <submittedName>
        <fullName evidence="2">7,8-dihydropterin-6-yl-methyl-4-(Beta-D-ribofuranosyl)aminobenzene 5'-phosphate synthase</fullName>
    </submittedName>
</protein>
<dbReference type="PANTHER" id="PTHR13754">
    <property type="entry name" value="METALLO-BETA-LACTAMASE SUPERFAMILY PROTEIN"/>
    <property type="match status" value="1"/>
</dbReference>
<dbReference type="InterPro" id="IPR001279">
    <property type="entry name" value="Metallo-B-lactamas"/>
</dbReference>
<reference evidence="2 3" key="1">
    <citation type="submission" date="2016-10" db="EMBL/GenBank/DDBJ databases">
        <authorList>
            <person name="Varghese N."/>
            <person name="Submissions S."/>
        </authorList>
    </citation>
    <scope>NUCLEOTIDE SEQUENCE [LARGE SCALE GENOMIC DNA]</scope>
    <source>
        <strain evidence="2 3">PL 12/M</strain>
    </source>
</reference>